<protein>
    <submittedName>
        <fullName evidence="3">L-alanine-DL-glutamate epimerase</fullName>
    </submittedName>
</protein>
<evidence type="ECO:0000256" key="1">
    <source>
        <dbReference type="ARBA" id="ARBA00023239"/>
    </source>
</evidence>
<dbReference type="GO" id="GO:0009063">
    <property type="term" value="P:amino acid catabolic process"/>
    <property type="evidence" value="ECO:0007669"/>
    <property type="project" value="InterPro"/>
</dbReference>
<dbReference type="SFLD" id="SFLDG00179">
    <property type="entry name" value="mandelate_racemase"/>
    <property type="match status" value="1"/>
</dbReference>
<dbReference type="InterPro" id="IPR013341">
    <property type="entry name" value="Mandelate_racemase_N_dom"/>
</dbReference>
<accession>A0A1H5PYJ3</accession>
<dbReference type="InterPro" id="IPR013342">
    <property type="entry name" value="Mandelate_racemase_C"/>
</dbReference>
<dbReference type="InterPro" id="IPR018110">
    <property type="entry name" value="Mandel_Rmase/mucon_lact_enz_CS"/>
</dbReference>
<dbReference type="OrthoDB" id="9796450at2"/>
<dbReference type="Gene3D" id="3.30.390.10">
    <property type="entry name" value="Enolase-like, N-terminal domain"/>
    <property type="match status" value="1"/>
</dbReference>
<dbReference type="RefSeq" id="WP_069112185.1">
    <property type="nucleotide sequence ID" value="NZ_FNUC01000004.1"/>
</dbReference>
<dbReference type="SUPFAM" id="SSF54826">
    <property type="entry name" value="Enolase N-terminal domain-like"/>
    <property type="match status" value="1"/>
</dbReference>
<sequence>MVIRDVETFILKVAADDAYLGTLRDGSEIGPGYSVREPWRSLYSDRFETLLVKVTADDGTAGWGEALAPVAPEVPGSIVDLLLAPVLRGMDATRPRPAWSRLRDLMRERGHLAGHQADALAAVDIALWDLAGKLAGRPVADLLGGAFRDELPVYVSGLPRPSDAARAWLARDWANRGATAVKLHLGYGVDADLATVDAVRSAAPALRVAVDAHWAYSFTEALRLAAGLAERSGWFLEAPLAPEDLAGHVELAGRSPVPIAAGESLRHRYEFRQWLDAGAVAIAQPDVGRTGITEAMVIAELAAARHVPVAPHHSTGQAVALAAGLHVAAAVELLTAFEYQPLSTEVGQRIVRTPLATGPARIPLPTGPGLGVDVDEEAIRVIAEESRTV</sequence>
<dbReference type="Gene3D" id="3.20.20.120">
    <property type="entry name" value="Enolase-like C-terminal domain"/>
    <property type="match status" value="1"/>
</dbReference>
<evidence type="ECO:0000313" key="4">
    <source>
        <dbReference type="Proteomes" id="UP000181980"/>
    </source>
</evidence>
<dbReference type="STRING" id="561176.SAMN04488561_6309"/>
<dbReference type="InterPro" id="IPR034593">
    <property type="entry name" value="DgoD-like"/>
</dbReference>
<dbReference type="SUPFAM" id="SSF51604">
    <property type="entry name" value="Enolase C-terminal domain-like"/>
    <property type="match status" value="1"/>
</dbReference>
<dbReference type="InterPro" id="IPR036849">
    <property type="entry name" value="Enolase-like_C_sf"/>
</dbReference>
<feature type="domain" description="Mandelate racemase/muconate lactonizing enzyme C-terminal" evidence="2">
    <location>
        <begin position="161"/>
        <end position="258"/>
    </location>
</feature>
<organism evidence="3 4">
    <name type="scientific">Jiangella alba</name>
    <dbReference type="NCBI Taxonomy" id="561176"/>
    <lineage>
        <taxon>Bacteria</taxon>
        <taxon>Bacillati</taxon>
        <taxon>Actinomycetota</taxon>
        <taxon>Actinomycetes</taxon>
        <taxon>Jiangellales</taxon>
        <taxon>Jiangellaceae</taxon>
        <taxon>Jiangella</taxon>
    </lineage>
</organism>
<dbReference type="InterPro" id="IPR029065">
    <property type="entry name" value="Enolase_C-like"/>
</dbReference>
<dbReference type="CDD" id="cd03316">
    <property type="entry name" value="MR_like"/>
    <property type="match status" value="1"/>
</dbReference>
<dbReference type="SMART" id="SM00922">
    <property type="entry name" value="MR_MLE"/>
    <property type="match status" value="1"/>
</dbReference>
<dbReference type="SFLD" id="SFLDS00001">
    <property type="entry name" value="Enolase"/>
    <property type="match status" value="1"/>
</dbReference>
<evidence type="ECO:0000313" key="3">
    <source>
        <dbReference type="EMBL" id="SEF18251.1"/>
    </source>
</evidence>
<dbReference type="PANTHER" id="PTHR48080:SF2">
    <property type="entry name" value="D-GALACTONATE DEHYDRATASE"/>
    <property type="match status" value="1"/>
</dbReference>
<dbReference type="EMBL" id="FNUC01000004">
    <property type="protein sequence ID" value="SEF18251.1"/>
    <property type="molecule type" value="Genomic_DNA"/>
</dbReference>
<dbReference type="PANTHER" id="PTHR48080">
    <property type="entry name" value="D-GALACTONATE DEHYDRATASE-RELATED"/>
    <property type="match status" value="1"/>
</dbReference>
<dbReference type="AlphaFoldDB" id="A0A1H5PYJ3"/>
<evidence type="ECO:0000259" key="2">
    <source>
        <dbReference type="SMART" id="SM00922"/>
    </source>
</evidence>
<reference evidence="4" key="1">
    <citation type="submission" date="2016-10" db="EMBL/GenBank/DDBJ databases">
        <authorList>
            <person name="Varghese N."/>
            <person name="Submissions S."/>
        </authorList>
    </citation>
    <scope>NUCLEOTIDE SEQUENCE [LARGE SCALE GENOMIC DNA]</scope>
    <source>
        <strain evidence="4">DSM 45237</strain>
    </source>
</reference>
<name>A0A1H5PYJ3_9ACTN</name>
<gene>
    <name evidence="3" type="ORF">SAMN04488561_6309</name>
</gene>
<dbReference type="Pfam" id="PF13378">
    <property type="entry name" value="MR_MLE_C"/>
    <property type="match status" value="1"/>
</dbReference>
<dbReference type="InterPro" id="IPR029017">
    <property type="entry name" value="Enolase-like_N"/>
</dbReference>
<proteinExistence type="predicted"/>
<dbReference type="GO" id="GO:0016829">
    <property type="term" value="F:lyase activity"/>
    <property type="evidence" value="ECO:0007669"/>
    <property type="project" value="UniProtKB-KW"/>
</dbReference>
<dbReference type="PROSITE" id="PS00908">
    <property type="entry name" value="MR_MLE_1"/>
    <property type="match status" value="1"/>
</dbReference>
<keyword evidence="1" id="KW-0456">Lyase</keyword>
<dbReference type="Pfam" id="PF02746">
    <property type="entry name" value="MR_MLE_N"/>
    <property type="match status" value="1"/>
</dbReference>
<keyword evidence="4" id="KW-1185">Reference proteome</keyword>
<dbReference type="Proteomes" id="UP000181980">
    <property type="component" value="Unassembled WGS sequence"/>
</dbReference>